<accession>A0A9P4R314</accession>
<dbReference type="EMBL" id="ML996113">
    <property type="protein sequence ID" value="KAF2737799.1"/>
    <property type="molecule type" value="Genomic_DNA"/>
</dbReference>
<dbReference type="OrthoDB" id="1898221at2759"/>
<keyword evidence="2" id="KW-1185">Reference proteome</keyword>
<proteinExistence type="predicted"/>
<dbReference type="Gene3D" id="3.30.300.30">
    <property type="match status" value="1"/>
</dbReference>
<evidence type="ECO:0000313" key="2">
    <source>
        <dbReference type="Proteomes" id="UP000799444"/>
    </source>
</evidence>
<dbReference type="SUPFAM" id="SSF56801">
    <property type="entry name" value="Acetyl-CoA synthetase-like"/>
    <property type="match status" value="1"/>
</dbReference>
<dbReference type="InterPro" id="IPR045851">
    <property type="entry name" value="AMP-bd_C_sf"/>
</dbReference>
<organism evidence="1 2">
    <name type="scientific">Polyplosphaeria fusca</name>
    <dbReference type="NCBI Taxonomy" id="682080"/>
    <lineage>
        <taxon>Eukaryota</taxon>
        <taxon>Fungi</taxon>
        <taxon>Dikarya</taxon>
        <taxon>Ascomycota</taxon>
        <taxon>Pezizomycotina</taxon>
        <taxon>Dothideomycetes</taxon>
        <taxon>Pleosporomycetidae</taxon>
        <taxon>Pleosporales</taxon>
        <taxon>Tetraplosphaeriaceae</taxon>
        <taxon>Polyplosphaeria</taxon>
    </lineage>
</organism>
<dbReference type="AlphaFoldDB" id="A0A9P4R314"/>
<evidence type="ECO:0000313" key="1">
    <source>
        <dbReference type="EMBL" id="KAF2737799.1"/>
    </source>
</evidence>
<sequence length="224" mass="24609">MTSITCHETLLPVLDAALKLGTGEDDKTSPLRLVLDPHKIFVLSDDNTKDSVNNHPTMHSHVRLDFSYPERPRKILGGNNLAYLFQFSGTSSLPKTMMTTYKAGLHSGLQGLITSKMIKVKGLQVAATEVEDCLLGHLEGFVGGAFRDACVAGVNKGREDGRLFVRAWVVLTEGGKGLGVEVVARKLDEWVRQRLSRHKWLTGGIETGCYSKDAEWEDVEEGDA</sequence>
<comment type="caution">
    <text evidence="1">The sequence shown here is derived from an EMBL/GenBank/DDBJ whole genome shotgun (WGS) entry which is preliminary data.</text>
</comment>
<protein>
    <submittedName>
        <fullName evidence="1">Uncharacterized protein</fullName>
    </submittedName>
</protein>
<gene>
    <name evidence="1" type="ORF">EJ04DRAFT_561225</name>
</gene>
<name>A0A9P4R314_9PLEO</name>
<dbReference type="Proteomes" id="UP000799444">
    <property type="component" value="Unassembled WGS sequence"/>
</dbReference>
<reference evidence="1" key="1">
    <citation type="journal article" date="2020" name="Stud. Mycol.">
        <title>101 Dothideomycetes genomes: a test case for predicting lifestyles and emergence of pathogens.</title>
        <authorList>
            <person name="Haridas S."/>
            <person name="Albert R."/>
            <person name="Binder M."/>
            <person name="Bloem J."/>
            <person name="Labutti K."/>
            <person name="Salamov A."/>
            <person name="Andreopoulos B."/>
            <person name="Baker S."/>
            <person name="Barry K."/>
            <person name="Bills G."/>
            <person name="Bluhm B."/>
            <person name="Cannon C."/>
            <person name="Castanera R."/>
            <person name="Culley D."/>
            <person name="Daum C."/>
            <person name="Ezra D."/>
            <person name="Gonzalez J."/>
            <person name="Henrissat B."/>
            <person name="Kuo A."/>
            <person name="Liang C."/>
            <person name="Lipzen A."/>
            <person name="Lutzoni F."/>
            <person name="Magnuson J."/>
            <person name="Mondo S."/>
            <person name="Nolan M."/>
            <person name="Ohm R."/>
            <person name="Pangilinan J."/>
            <person name="Park H.-J."/>
            <person name="Ramirez L."/>
            <person name="Alfaro M."/>
            <person name="Sun H."/>
            <person name="Tritt A."/>
            <person name="Yoshinaga Y."/>
            <person name="Zwiers L.-H."/>
            <person name="Turgeon B."/>
            <person name="Goodwin S."/>
            <person name="Spatafora J."/>
            <person name="Crous P."/>
            <person name="Grigoriev I."/>
        </authorList>
    </citation>
    <scope>NUCLEOTIDE SEQUENCE</scope>
    <source>
        <strain evidence="1">CBS 125425</strain>
    </source>
</reference>